<keyword evidence="3" id="KW-1185">Reference proteome</keyword>
<feature type="domain" description="MIP18 family-like" evidence="1">
    <location>
        <begin position="24"/>
        <end position="94"/>
    </location>
</feature>
<proteinExistence type="predicted"/>
<dbReference type="Gene3D" id="3.30.300.130">
    <property type="entry name" value="Fe-S cluster assembly (FSCA)"/>
    <property type="match status" value="1"/>
</dbReference>
<organism evidence="2 3">
    <name type="scientific">Caldimonas aquatica</name>
    <dbReference type="NCBI Taxonomy" id="376175"/>
    <lineage>
        <taxon>Bacteria</taxon>
        <taxon>Pseudomonadati</taxon>
        <taxon>Pseudomonadota</taxon>
        <taxon>Betaproteobacteria</taxon>
        <taxon>Burkholderiales</taxon>
        <taxon>Sphaerotilaceae</taxon>
        <taxon>Caldimonas</taxon>
    </lineage>
</organism>
<dbReference type="InterPro" id="IPR052339">
    <property type="entry name" value="Fe-S_Maturation_MIP18"/>
</dbReference>
<evidence type="ECO:0000313" key="3">
    <source>
        <dbReference type="Proteomes" id="UP001163266"/>
    </source>
</evidence>
<dbReference type="InterPro" id="IPR034904">
    <property type="entry name" value="FSCA_dom_sf"/>
</dbReference>
<evidence type="ECO:0000313" key="2">
    <source>
        <dbReference type="EMBL" id="UZD55046.1"/>
    </source>
</evidence>
<dbReference type="Pfam" id="PF01883">
    <property type="entry name" value="FeS_assembly_P"/>
    <property type="match status" value="1"/>
</dbReference>
<dbReference type="InterPro" id="IPR002744">
    <property type="entry name" value="MIP18-like"/>
</dbReference>
<dbReference type="EMBL" id="CP110257">
    <property type="protein sequence ID" value="UZD55046.1"/>
    <property type="molecule type" value="Genomic_DNA"/>
</dbReference>
<evidence type="ECO:0000259" key="1">
    <source>
        <dbReference type="Pfam" id="PF01883"/>
    </source>
</evidence>
<dbReference type="RefSeq" id="WP_264892804.1">
    <property type="nucleotide sequence ID" value="NZ_CP110257.1"/>
</dbReference>
<accession>A0ABY6MSQ4</accession>
<dbReference type="Proteomes" id="UP001163266">
    <property type="component" value="Chromosome"/>
</dbReference>
<dbReference type="SUPFAM" id="SSF117916">
    <property type="entry name" value="Fe-S cluster assembly (FSCA) domain-like"/>
    <property type="match status" value="1"/>
</dbReference>
<name>A0ABY6MSQ4_9BURK</name>
<protein>
    <submittedName>
        <fullName evidence="2">Metal-sulfur cluster assembly factor</fullName>
    </submittedName>
</protein>
<sequence>MPLDDDAPAPPAYEYEGPPELREPIDRALHGVVDPEMALDIVDVGLVYRVRVEPQRVHVLMTMTSAACPAAGLILEEVEAALQRLLPEREPEVELTWEPAWTPARLSPRARRFMGW</sequence>
<gene>
    <name evidence="2" type="ORF">OMP39_00155</name>
</gene>
<dbReference type="PANTHER" id="PTHR42831">
    <property type="entry name" value="FE-S PROTEIN MATURATION AUXILIARY FACTOR YITW"/>
    <property type="match status" value="1"/>
</dbReference>
<reference evidence="2" key="1">
    <citation type="submission" date="2022-10" db="EMBL/GenBank/DDBJ databases">
        <title>Complete genome sequence of Schlegelella aquatica LMG 23380.</title>
        <authorList>
            <person name="Musilova J."/>
            <person name="Kourilova X."/>
            <person name="Bezdicek M."/>
            <person name="Hermankova K."/>
            <person name="Obruca S."/>
            <person name="Sedlar K."/>
        </authorList>
    </citation>
    <scope>NUCLEOTIDE SEQUENCE</scope>
    <source>
        <strain evidence="2">LMG 23380</strain>
    </source>
</reference>
<dbReference type="PANTHER" id="PTHR42831:SF1">
    <property type="entry name" value="FE-S PROTEIN MATURATION AUXILIARY FACTOR YITW"/>
    <property type="match status" value="1"/>
</dbReference>